<evidence type="ECO:0000256" key="3">
    <source>
        <dbReference type="PIRSR" id="PIRSR603782-1"/>
    </source>
</evidence>
<keyword evidence="4" id="KW-1015">Disulfide bond</keyword>
<protein>
    <submittedName>
        <fullName evidence="7">Protein SCO1/2</fullName>
    </submittedName>
</protein>
<reference evidence="7 8" key="1">
    <citation type="submission" date="2016-10" db="EMBL/GenBank/DDBJ databases">
        <authorList>
            <person name="de Groot N.N."/>
        </authorList>
    </citation>
    <scope>NUCLEOTIDE SEQUENCE [LARGE SCALE GENOMIC DNA]</scope>
    <source>
        <strain evidence="7 8">CGMCC 1.7056</strain>
    </source>
</reference>
<dbReference type="STRING" id="574651.SAMN04487968_103147"/>
<gene>
    <name evidence="7" type="ORF">SAMN04487968_103147</name>
</gene>
<dbReference type="Gene3D" id="3.40.30.10">
    <property type="entry name" value="Glutaredoxin"/>
    <property type="match status" value="1"/>
</dbReference>
<evidence type="ECO:0000256" key="4">
    <source>
        <dbReference type="PIRSR" id="PIRSR603782-2"/>
    </source>
</evidence>
<evidence type="ECO:0000256" key="5">
    <source>
        <dbReference type="SAM" id="SignalP"/>
    </source>
</evidence>
<evidence type="ECO:0000313" key="8">
    <source>
        <dbReference type="Proteomes" id="UP000198832"/>
    </source>
</evidence>
<dbReference type="SUPFAM" id="SSF52833">
    <property type="entry name" value="Thioredoxin-like"/>
    <property type="match status" value="1"/>
</dbReference>
<dbReference type="AlphaFoldDB" id="A0A1I1FWK5"/>
<dbReference type="InterPro" id="IPR036249">
    <property type="entry name" value="Thioredoxin-like_sf"/>
</dbReference>
<dbReference type="InterPro" id="IPR003782">
    <property type="entry name" value="SCO1/SenC"/>
</dbReference>
<dbReference type="PROSITE" id="PS51352">
    <property type="entry name" value="THIOREDOXIN_2"/>
    <property type="match status" value="1"/>
</dbReference>
<sequence>MRRALVAALAAGLLALSACGGGGGAGEVAFSGVTHDAYHVPATSLTDTDGSPYSLTEDTKKPLTLVFFGYTHCPDICPMVMSSLTSAMTRLKKADREKVDVVFVTTDPARDTAGVLRKYLDRYDPSFIGLTGDLQTIVDVAKPLAIYVADGTKLPSGGYDLNTHSTQVSAIGSDDTSTVLWDMDTSSAQFAADVQALLHGKAPQE</sequence>
<proteinExistence type="inferred from homology"/>
<evidence type="ECO:0000313" key="7">
    <source>
        <dbReference type="EMBL" id="SFC03412.1"/>
    </source>
</evidence>
<feature type="binding site" evidence="3">
    <location>
        <position position="164"/>
    </location>
    <ligand>
        <name>Cu cation</name>
        <dbReference type="ChEBI" id="CHEBI:23378"/>
    </ligand>
</feature>
<dbReference type="GO" id="GO:0046872">
    <property type="term" value="F:metal ion binding"/>
    <property type="evidence" value="ECO:0007669"/>
    <property type="project" value="UniProtKB-KW"/>
</dbReference>
<evidence type="ECO:0000256" key="2">
    <source>
        <dbReference type="ARBA" id="ARBA00023008"/>
    </source>
</evidence>
<dbReference type="CDD" id="cd02968">
    <property type="entry name" value="SCO"/>
    <property type="match status" value="1"/>
</dbReference>
<dbReference type="EMBL" id="FOLB01000003">
    <property type="protein sequence ID" value="SFC03412.1"/>
    <property type="molecule type" value="Genomic_DNA"/>
</dbReference>
<keyword evidence="2 3" id="KW-0186">Copper</keyword>
<name>A0A1I1FWK5_9ACTN</name>
<organism evidence="7 8">
    <name type="scientific">Nocardioides terrae</name>
    <dbReference type="NCBI Taxonomy" id="574651"/>
    <lineage>
        <taxon>Bacteria</taxon>
        <taxon>Bacillati</taxon>
        <taxon>Actinomycetota</taxon>
        <taxon>Actinomycetes</taxon>
        <taxon>Propionibacteriales</taxon>
        <taxon>Nocardioidaceae</taxon>
        <taxon>Nocardioides</taxon>
    </lineage>
</organism>
<feature type="signal peptide" evidence="5">
    <location>
        <begin position="1"/>
        <end position="20"/>
    </location>
</feature>
<keyword evidence="3" id="KW-0479">Metal-binding</keyword>
<evidence type="ECO:0000256" key="1">
    <source>
        <dbReference type="ARBA" id="ARBA00010996"/>
    </source>
</evidence>
<comment type="similarity">
    <text evidence="1">Belongs to the SCO1/2 family.</text>
</comment>
<dbReference type="Proteomes" id="UP000198832">
    <property type="component" value="Unassembled WGS sequence"/>
</dbReference>
<feature type="disulfide bond" description="Redox-active" evidence="4">
    <location>
        <begin position="73"/>
        <end position="77"/>
    </location>
</feature>
<keyword evidence="5" id="KW-0732">Signal</keyword>
<feature type="chain" id="PRO_5038377686" evidence="5">
    <location>
        <begin position="21"/>
        <end position="205"/>
    </location>
</feature>
<evidence type="ECO:0000259" key="6">
    <source>
        <dbReference type="PROSITE" id="PS51352"/>
    </source>
</evidence>
<dbReference type="InterPro" id="IPR013766">
    <property type="entry name" value="Thioredoxin_domain"/>
</dbReference>
<dbReference type="PANTHER" id="PTHR12151">
    <property type="entry name" value="ELECTRON TRANSPORT PROTIN SCO1/SENC FAMILY MEMBER"/>
    <property type="match status" value="1"/>
</dbReference>
<feature type="domain" description="Thioredoxin" evidence="6">
    <location>
        <begin position="34"/>
        <end position="199"/>
    </location>
</feature>
<feature type="binding site" evidence="3">
    <location>
        <position position="77"/>
    </location>
    <ligand>
        <name>Cu cation</name>
        <dbReference type="ChEBI" id="CHEBI:23378"/>
    </ligand>
</feature>
<feature type="binding site" evidence="3">
    <location>
        <position position="73"/>
    </location>
    <ligand>
        <name>Cu cation</name>
        <dbReference type="ChEBI" id="CHEBI:23378"/>
    </ligand>
</feature>
<accession>A0A1I1FWK5</accession>
<dbReference type="PANTHER" id="PTHR12151:SF25">
    <property type="entry name" value="LINALOOL DEHYDRATASE_ISOMERASE DOMAIN-CONTAINING PROTEIN"/>
    <property type="match status" value="1"/>
</dbReference>
<dbReference type="RefSeq" id="WP_245750152.1">
    <property type="nucleotide sequence ID" value="NZ_FOLB01000003.1"/>
</dbReference>
<keyword evidence="8" id="KW-1185">Reference proteome</keyword>
<dbReference type="PROSITE" id="PS51257">
    <property type="entry name" value="PROKAR_LIPOPROTEIN"/>
    <property type="match status" value="1"/>
</dbReference>
<dbReference type="Pfam" id="PF02630">
    <property type="entry name" value="SCO1-SenC"/>
    <property type="match status" value="1"/>
</dbReference>